<dbReference type="RefSeq" id="WP_185138314.1">
    <property type="nucleotide sequence ID" value="NZ_BORM01000002.1"/>
</dbReference>
<dbReference type="InterPro" id="IPR046155">
    <property type="entry name" value="DUF6157"/>
</dbReference>
<evidence type="ECO:0000313" key="2">
    <source>
        <dbReference type="EMBL" id="MBB6694341.1"/>
    </source>
</evidence>
<dbReference type="EMBL" id="JACJVR010000090">
    <property type="protein sequence ID" value="MBB6694341.1"/>
    <property type="molecule type" value="Genomic_DNA"/>
</dbReference>
<accession>A0A841U8J4</accession>
<reference evidence="2 3" key="1">
    <citation type="submission" date="2020-08" db="EMBL/GenBank/DDBJ databases">
        <title>Cohnella phylogeny.</title>
        <authorList>
            <person name="Dunlap C."/>
        </authorList>
    </citation>
    <scope>NUCLEOTIDE SEQUENCE [LARGE SCALE GENOMIC DNA]</scope>
    <source>
        <strain evidence="2 3">DSM 25239</strain>
    </source>
</reference>
<dbReference type="Proteomes" id="UP000553776">
    <property type="component" value="Unassembled WGS sequence"/>
</dbReference>
<dbReference type="Pfam" id="PF19654">
    <property type="entry name" value="DUF6157"/>
    <property type="match status" value="1"/>
</dbReference>
<name>A0A841U8J4_9BACL</name>
<evidence type="ECO:0000256" key="1">
    <source>
        <dbReference type="SAM" id="MobiDB-lite"/>
    </source>
</evidence>
<dbReference type="AlphaFoldDB" id="A0A841U8J4"/>
<proteinExistence type="predicted"/>
<organism evidence="2 3">
    <name type="scientific">Cohnella xylanilytica</name>
    <dbReference type="NCBI Taxonomy" id="557555"/>
    <lineage>
        <taxon>Bacteria</taxon>
        <taxon>Bacillati</taxon>
        <taxon>Bacillota</taxon>
        <taxon>Bacilli</taxon>
        <taxon>Bacillales</taxon>
        <taxon>Paenibacillaceae</taxon>
        <taxon>Cohnella</taxon>
    </lineage>
</organism>
<evidence type="ECO:0000313" key="3">
    <source>
        <dbReference type="Proteomes" id="UP000553776"/>
    </source>
</evidence>
<protein>
    <submittedName>
        <fullName evidence="2">Uncharacterized protein</fullName>
    </submittedName>
</protein>
<comment type="caution">
    <text evidence="2">The sequence shown here is derived from an EMBL/GenBank/DDBJ whole genome shotgun (WGS) entry which is preliminary data.</text>
</comment>
<feature type="region of interest" description="Disordered" evidence="1">
    <location>
        <begin position="120"/>
        <end position="143"/>
    </location>
</feature>
<sequence>MSYKDTLILVSADCPVERGVVPTSHKETPPAHVIQYELLLRNPYVYTHEELLYQVHIRHKGVPEEEWESRREEIWNELFSKPHPCLRASALPKKFGWGVHYDSEGRIALYAMESPEYQEWASGEASGDGEGPKLLPAMRNKKA</sequence>
<gene>
    <name evidence="2" type="ORF">H7B90_23375</name>
</gene>
<keyword evidence="3" id="KW-1185">Reference proteome</keyword>